<dbReference type="EMBL" id="JANAKD010000240">
    <property type="protein sequence ID" value="KAJ3495863.1"/>
    <property type="molecule type" value="Genomic_DNA"/>
</dbReference>
<name>A0ACC1R0W3_9HYPO</name>
<reference evidence="1" key="1">
    <citation type="submission" date="2022-07" db="EMBL/GenBank/DDBJ databases">
        <title>Genome Sequence of Lecanicillium saksenae.</title>
        <authorList>
            <person name="Buettner E."/>
        </authorList>
    </citation>
    <scope>NUCLEOTIDE SEQUENCE</scope>
    <source>
        <strain evidence="1">VT-O1</strain>
    </source>
</reference>
<proteinExistence type="predicted"/>
<comment type="caution">
    <text evidence="1">The sequence shown here is derived from an EMBL/GenBank/DDBJ whole genome shotgun (WGS) entry which is preliminary data.</text>
</comment>
<sequence length="431" mass="47375">MNVNQIGYGERIALIQAILGEYGLKSEAITPVAYSLDFSWPFNNFIYKVALQSPASPEIFPGTQPGTVPAPKDGLSMFIIRMGNLKVSDLNHTNRVENEVACSALAREATKAAGLGSLVPEIYAWRAPKSLESPLEENFGWSICEFKVGKDLDTQFPLLSAEEQDHVIQQLADIYSALQKAAIPPSVDRFGGITFDSQGNMVSGQTAMNKGGPWATLSDYWTEKLSAIVTGANENSFLQTSGDAGEKLSSRVKRFLDSGGVAQALADVNTTQRCLVHSDFTMNNVLFDTESKKVTALIDFDFASINHPIEEHYFASFGDLGGGLRAVSTALYRCIMSDDFEQQPLELSDSDKEIWHKAKSWNKAIVERNILRPKTLAGAEKVEALRQFEECLSKMRQDKDSFLAKYSEAGKQGLVPEPVAIVTRMLDTHIA</sequence>
<organism evidence="1 2">
    <name type="scientific">Lecanicillium saksenae</name>
    <dbReference type="NCBI Taxonomy" id="468837"/>
    <lineage>
        <taxon>Eukaryota</taxon>
        <taxon>Fungi</taxon>
        <taxon>Dikarya</taxon>
        <taxon>Ascomycota</taxon>
        <taxon>Pezizomycotina</taxon>
        <taxon>Sordariomycetes</taxon>
        <taxon>Hypocreomycetidae</taxon>
        <taxon>Hypocreales</taxon>
        <taxon>Cordycipitaceae</taxon>
        <taxon>Lecanicillium</taxon>
    </lineage>
</organism>
<gene>
    <name evidence="1" type="ORF">NLG97_g3083</name>
</gene>
<accession>A0ACC1R0W3</accession>
<dbReference type="Proteomes" id="UP001148737">
    <property type="component" value="Unassembled WGS sequence"/>
</dbReference>
<protein>
    <submittedName>
        <fullName evidence="1">Uncharacterized protein</fullName>
    </submittedName>
</protein>
<evidence type="ECO:0000313" key="1">
    <source>
        <dbReference type="EMBL" id="KAJ3495863.1"/>
    </source>
</evidence>
<evidence type="ECO:0000313" key="2">
    <source>
        <dbReference type="Proteomes" id="UP001148737"/>
    </source>
</evidence>
<keyword evidence="2" id="KW-1185">Reference proteome</keyword>